<evidence type="ECO:0000256" key="4">
    <source>
        <dbReference type="ARBA" id="ARBA00022670"/>
    </source>
</evidence>
<comment type="subcellular location">
    <subcellularLocation>
        <location evidence="1">Cell membrane</location>
        <topology evidence="1">Single-pass membrane protein</topology>
    </subcellularLocation>
</comment>
<organism evidence="15 16">
    <name type="scientific">Streptomyces seoulensis</name>
    <dbReference type="NCBI Taxonomy" id="73044"/>
    <lineage>
        <taxon>Bacteria</taxon>
        <taxon>Bacillati</taxon>
        <taxon>Actinomycetota</taxon>
        <taxon>Actinomycetes</taxon>
        <taxon>Kitasatosporales</taxon>
        <taxon>Streptomycetaceae</taxon>
        <taxon>Streptomyces</taxon>
    </lineage>
</organism>
<feature type="region of interest" description="Disordered" evidence="11">
    <location>
        <begin position="351"/>
        <end position="380"/>
    </location>
</feature>
<keyword evidence="9 12" id="KW-0472">Membrane</keyword>
<dbReference type="RefSeq" id="WP_037776020.1">
    <property type="nucleotide sequence ID" value="NZ_CP032229.1"/>
</dbReference>
<feature type="compositionally biased region" description="Pro residues" evidence="11">
    <location>
        <begin position="414"/>
        <end position="424"/>
    </location>
</feature>
<feature type="active site" description="Charge relay system" evidence="10">
    <location>
        <position position="100"/>
    </location>
</feature>
<evidence type="ECO:0000259" key="14">
    <source>
        <dbReference type="Pfam" id="PF00082"/>
    </source>
</evidence>
<feature type="region of interest" description="Disordered" evidence="11">
    <location>
        <begin position="407"/>
        <end position="445"/>
    </location>
</feature>
<keyword evidence="7 10" id="KW-0720">Serine protease</keyword>
<keyword evidence="13" id="KW-0732">Signal</keyword>
<feature type="chain" id="PRO_5020341446" evidence="13">
    <location>
        <begin position="34"/>
        <end position="445"/>
    </location>
</feature>
<evidence type="ECO:0000256" key="2">
    <source>
        <dbReference type="ARBA" id="ARBA00011073"/>
    </source>
</evidence>
<gene>
    <name evidence="15" type="primary">mycP</name>
    <name evidence="15" type="ORF">D0Z67_21580</name>
</gene>
<accession>A0A4P6U100</accession>
<dbReference type="InterPro" id="IPR050131">
    <property type="entry name" value="Peptidase_S8_subtilisin-like"/>
</dbReference>
<dbReference type="GO" id="GO:0006508">
    <property type="term" value="P:proteolysis"/>
    <property type="evidence" value="ECO:0007669"/>
    <property type="project" value="UniProtKB-KW"/>
</dbReference>
<dbReference type="PANTHER" id="PTHR43806:SF11">
    <property type="entry name" value="CEREVISIN-RELATED"/>
    <property type="match status" value="1"/>
</dbReference>
<dbReference type="InterPro" id="IPR023834">
    <property type="entry name" value="T7SS_pept_S8A_mycosin"/>
</dbReference>
<dbReference type="OrthoDB" id="9798386at2"/>
<dbReference type="InterPro" id="IPR015500">
    <property type="entry name" value="Peptidase_S8_subtilisin-rel"/>
</dbReference>
<feature type="active site" description="Charge relay system" evidence="10">
    <location>
        <position position="66"/>
    </location>
</feature>
<protein>
    <submittedName>
        <fullName evidence="15">Type VII secretion-associated serine protease mycosin</fullName>
    </submittedName>
</protein>
<dbReference type="GO" id="GO:0004252">
    <property type="term" value="F:serine-type endopeptidase activity"/>
    <property type="evidence" value="ECO:0007669"/>
    <property type="project" value="UniProtKB-UniRule"/>
</dbReference>
<dbReference type="PANTHER" id="PTHR43806">
    <property type="entry name" value="PEPTIDASE S8"/>
    <property type="match status" value="1"/>
</dbReference>
<dbReference type="InterPro" id="IPR036852">
    <property type="entry name" value="Peptidase_S8/S53_dom_sf"/>
</dbReference>
<evidence type="ECO:0000313" key="16">
    <source>
        <dbReference type="Proteomes" id="UP000292547"/>
    </source>
</evidence>
<dbReference type="GeneID" id="300101501"/>
<sequence length="445" mass="46432">MRTRGMQRRRVTSTAAAALGLLLVGLSTGPAQAESIRAQQWYLDAMRAPEIWKSSTGRGMTVALIDSGVDGSLADLKGQVLDGKDFSSLRGDEHTDVVGHGTSMAAIIAATGARGGANASYGLAPGAKILPIRMLDSQEVVGRMDANTEYSKKLTQAIRYAADSKAQIINMSLALSDSRDRHDVGTPELAAAVRYALSKGKLLFAGVGNRGDKENLPSYPASTPGVVGVGAVDRDVKVAAFSQRGPEVDIVAPGVDMFHACTSATRLCESRGTSDATAIASASAALIWSAHPDWTNNQVLRVMLGTLAKPANGENRTDLLGYGAIRPRRAFTEPVDPGPADVYPLPDLAAAAAKSPSPEAPKPTAPAKHEKAAPKSSDGGNALLWTGVGVAAALLIGAVVTAGILRSRRRSSATPPPPAYPPYVPAQGPYNHPPADPQHHPEQRQ</sequence>
<feature type="active site" description="Charge relay system" evidence="10">
    <location>
        <position position="274"/>
    </location>
</feature>
<comment type="similarity">
    <text evidence="2 10">Belongs to the peptidase S8 family.</text>
</comment>
<feature type="signal peptide" evidence="13">
    <location>
        <begin position="1"/>
        <end position="33"/>
    </location>
</feature>
<dbReference type="InterPro" id="IPR000209">
    <property type="entry name" value="Peptidase_S8/S53_dom"/>
</dbReference>
<dbReference type="AlphaFoldDB" id="A0A4P6U100"/>
<keyword evidence="3" id="KW-1003">Cell membrane</keyword>
<dbReference type="PRINTS" id="PR00723">
    <property type="entry name" value="SUBTILISIN"/>
</dbReference>
<dbReference type="Proteomes" id="UP000292547">
    <property type="component" value="Chromosome"/>
</dbReference>
<evidence type="ECO:0000313" key="15">
    <source>
        <dbReference type="EMBL" id="QBJ92624.1"/>
    </source>
</evidence>
<name>A0A4P6U100_STRSO</name>
<keyword evidence="6 10" id="KW-0378">Hydrolase</keyword>
<dbReference type="PROSITE" id="PS51318">
    <property type="entry name" value="TAT"/>
    <property type="match status" value="1"/>
</dbReference>
<feature type="transmembrane region" description="Helical" evidence="12">
    <location>
        <begin position="382"/>
        <end position="405"/>
    </location>
</feature>
<feature type="domain" description="Peptidase S8/S53" evidence="14">
    <location>
        <begin position="57"/>
        <end position="323"/>
    </location>
</feature>
<dbReference type="Gene3D" id="3.40.50.200">
    <property type="entry name" value="Peptidase S8/S53 domain"/>
    <property type="match status" value="1"/>
</dbReference>
<evidence type="ECO:0000256" key="3">
    <source>
        <dbReference type="ARBA" id="ARBA00022475"/>
    </source>
</evidence>
<dbReference type="GO" id="GO:0005886">
    <property type="term" value="C:plasma membrane"/>
    <property type="evidence" value="ECO:0007669"/>
    <property type="project" value="UniProtKB-SubCell"/>
</dbReference>
<evidence type="ECO:0000256" key="8">
    <source>
        <dbReference type="ARBA" id="ARBA00022989"/>
    </source>
</evidence>
<evidence type="ECO:0000256" key="6">
    <source>
        <dbReference type="ARBA" id="ARBA00022801"/>
    </source>
</evidence>
<dbReference type="KEGG" id="sseo:D0Z67_21580"/>
<dbReference type="EMBL" id="CP032229">
    <property type="protein sequence ID" value="QBJ92624.1"/>
    <property type="molecule type" value="Genomic_DNA"/>
</dbReference>
<evidence type="ECO:0000256" key="9">
    <source>
        <dbReference type="ARBA" id="ARBA00023136"/>
    </source>
</evidence>
<dbReference type="InterPro" id="IPR006311">
    <property type="entry name" value="TAT_signal"/>
</dbReference>
<evidence type="ECO:0000256" key="1">
    <source>
        <dbReference type="ARBA" id="ARBA00004162"/>
    </source>
</evidence>
<dbReference type="PROSITE" id="PS51892">
    <property type="entry name" value="SUBTILASE"/>
    <property type="match status" value="1"/>
</dbReference>
<evidence type="ECO:0000256" key="11">
    <source>
        <dbReference type="SAM" id="MobiDB-lite"/>
    </source>
</evidence>
<dbReference type="STRING" id="73044.GCA_000725795_05398"/>
<keyword evidence="5 12" id="KW-0812">Transmembrane</keyword>
<proteinExistence type="inferred from homology"/>
<evidence type="ECO:0000256" key="12">
    <source>
        <dbReference type="SAM" id="Phobius"/>
    </source>
</evidence>
<evidence type="ECO:0000256" key="13">
    <source>
        <dbReference type="SAM" id="SignalP"/>
    </source>
</evidence>
<dbReference type="SUPFAM" id="SSF52743">
    <property type="entry name" value="Subtilisin-like"/>
    <property type="match status" value="1"/>
</dbReference>
<evidence type="ECO:0000256" key="10">
    <source>
        <dbReference type="PROSITE-ProRule" id="PRU01240"/>
    </source>
</evidence>
<keyword evidence="8 12" id="KW-1133">Transmembrane helix</keyword>
<evidence type="ECO:0000256" key="5">
    <source>
        <dbReference type="ARBA" id="ARBA00022692"/>
    </source>
</evidence>
<keyword evidence="4 10" id="KW-0645">Protease</keyword>
<evidence type="ECO:0000256" key="7">
    <source>
        <dbReference type="ARBA" id="ARBA00022825"/>
    </source>
</evidence>
<reference evidence="15 16" key="1">
    <citation type="submission" date="2018-08" db="EMBL/GenBank/DDBJ databases">
        <title>The complete genome sequence of Streptomyces seoulensis, a pioneer strain for nickel superoxide dismutase discovery.</title>
        <authorList>
            <person name="Shin J."/>
            <person name="Lee J.-S."/>
            <person name="Lee E.-J."/>
            <person name="Youn H.-D."/>
        </authorList>
    </citation>
    <scope>NUCLEOTIDE SEQUENCE [LARGE SCALE GENOMIC DNA]</scope>
    <source>
        <strain evidence="15 16">KCTC 9819</strain>
    </source>
</reference>
<keyword evidence="16" id="KW-1185">Reference proteome</keyword>
<dbReference type="NCBIfam" id="TIGR03921">
    <property type="entry name" value="T7SS_mycosin"/>
    <property type="match status" value="1"/>
</dbReference>
<dbReference type="Pfam" id="PF00082">
    <property type="entry name" value="Peptidase_S8"/>
    <property type="match status" value="1"/>
</dbReference>